<name>A0A0H3ZP08_9VIBR</name>
<reference evidence="2" key="1">
    <citation type="journal article" date="2015" name="MBio">
        <title>Eco-Evolutionary Dynamics of Episomes among Ecologically Cohesive Bacterial Populations.</title>
        <authorList>
            <person name="Xue H."/>
            <person name="Cordero O.X."/>
            <person name="Camas F.M."/>
            <person name="Trimble W."/>
            <person name="Meyer F."/>
            <person name="Guglielmini J."/>
            <person name="Rocha E.P."/>
            <person name="Polz M.F."/>
        </authorList>
    </citation>
    <scope>NUCLEOTIDE SEQUENCE</scope>
    <source>
        <strain evidence="2">FF_110</strain>
    </source>
</reference>
<dbReference type="EMBL" id="KP795470">
    <property type="protein sequence ID" value="AKN36157.1"/>
    <property type="molecule type" value="Genomic_DNA"/>
</dbReference>
<organism evidence="2">
    <name type="scientific">Vibrio genomosp. F6</name>
    <dbReference type="NCBI Taxonomy" id="723172"/>
    <lineage>
        <taxon>Bacteria</taxon>
        <taxon>Pseudomonadati</taxon>
        <taxon>Pseudomonadota</taxon>
        <taxon>Gammaproteobacteria</taxon>
        <taxon>Vibrionales</taxon>
        <taxon>Vibrionaceae</taxon>
        <taxon>Vibrio</taxon>
    </lineage>
</organism>
<feature type="transmembrane region" description="Helical" evidence="1">
    <location>
        <begin position="145"/>
        <end position="166"/>
    </location>
</feature>
<dbReference type="AlphaFoldDB" id="A0A0H3ZP08"/>
<protein>
    <recommendedName>
        <fullName evidence="3">DUF2254 domain-containing protein</fullName>
    </recommendedName>
</protein>
<keyword evidence="1" id="KW-1133">Transmembrane helix</keyword>
<keyword evidence="1" id="KW-0472">Membrane</keyword>
<evidence type="ECO:0008006" key="3">
    <source>
        <dbReference type="Google" id="ProtNLM"/>
    </source>
</evidence>
<feature type="transmembrane region" description="Helical" evidence="1">
    <location>
        <begin position="13"/>
        <end position="29"/>
    </location>
</feature>
<feature type="transmembrane region" description="Helical" evidence="1">
    <location>
        <begin position="49"/>
        <end position="74"/>
    </location>
</feature>
<keyword evidence="1" id="KW-0812">Transmembrane</keyword>
<accession>A0A0H3ZP08</accession>
<evidence type="ECO:0000256" key="1">
    <source>
        <dbReference type="SAM" id="Phobius"/>
    </source>
</evidence>
<feature type="transmembrane region" description="Helical" evidence="1">
    <location>
        <begin position="172"/>
        <end position="192"/>
    </location>
</feature>
<sequence length="829" mass="95403">MIDWLKIWLSSKGWFWVFRAWLGKIGFVFERSSYKSGTLVLKAKTNTRIFGSFTWIGVKSLFWIILSLAVLIFVEGYINNNLSWLPPLSEDDKKFNIEQLRLYAQLLTAVFSIYFATIGIILSAGYTRLRRDIIQMLTNEQVGSVYSRVLVFSAMFCLAATSLHLFGLETGIFVYAGGTILTLLSALALFPLGQRLFNFFDLNILVGSEILPNIARHIDGAANRKNSNSLAHHHSKGARLALEQLSYIDDRVKTNREGLKDNLPALTGDYMVLLLHYLQRKHTIDQESYWFPRQSKHKQWFLAGDNATSMALQTSSQQPLIEEQTDHQWLENDIIDKLSRHIELAFKVGDYDLALKLIGRFSTRISAYAERFQFEIGMQELKRFKVIIEQAFTAQNHETNDKSVKLQIGIADTWAALGSNLCLETLRGMFTFEKELEKFFEKDEWSQKSLCRLPALLQVELAFIVERIEFEQEIEGQRLSKPKYVQQLAVQRLLQQYAKVLPAICDFYKNLLPDFVKTLSELKMAESATQVVLASLHSHWKLPRWMDDIAQLVERYHKHAHYTEEQYKLPEINTAEMIQQLASARDDAISRLGSETMVGHIFDLKHNDELPDHFGQIYFELAEACISALEQNAESKLDKVLPMFMSMAFLAADSRFADSSLDVNHEFRLHLISTVINDLASVLGFSILYGEYFGNEKLSAGAIAKFNAWVERATDKQQYFKRMILLSNPHSFSWSASPRCLIRINWKTSFEHQARQDGFGDQMRMTRGMPHPNKIVREFLRSHSDASHLFFAKQVVPQLGLIDFEIDYQITNLARQLREEGGEAQHEDF</sequence>
<evidence type="ECO:0000313" key="2">
    <source>
        <dbReference type="EMBL" id="AKN36157.1"/>
    </source>
</evidence>
<feature type="transmembrane region" description="Helical" evidence="1">
    <location>
        <begin position="102"/>
        <end position="124"/>
    </location>
</feature>
<proteinExistence type="predicted"/>